<organism evidence="2 3">
    <name type="scientific">Thiobacillus sedimenti</name>
    <dbReference type="NCBI Taxonomy" id="3110231"/>
    <lineage>
        <taxon>Bacteria</taxon>
        <taxon>Pseudomonadati</taxon>
        <taxon>Pseudomonadota</taxon>
        <taxon>Betaproteobacteria</taxon>
        <taxon>Nitrosomonadales</taxon>
        <taxon>Thiobacillaceae</taxon>
        <taxon>Thiobacillus</taxon>
    </lineage>
</organism>
<keyword evidence="1" id="KW-0175">Coiled coil</keyword>
<name>A0ABZ1CIQ6_9PROT</name>
<evidence type="ECO:0000256" key="1">
    <source>
        <dbReference type="SAM" id="Coils"/>
    </source>
</evidence>
<protein>
    <submittedName>
        <fullName evidence="2">Uncharacterized protein</fullName>
    </submittedName>
</protein>
<dbReference type="Proteomes" id="UP001334732">
    <property type="component" value="Chromosome"/>
</dbReference>
<feature type="coiled-coil region" evidence="1">
    <location>
        <begin position="320"/>
        <end position="351"/>
    </location>
</feature>
<evidence type="ECO:0000313" key="2">
    <source>
        <dbReference type="EMBL" id="WRS39287.1"/>
    </source>
</evidence>
<dbReference type="RefSeq" id="WP_324779818.1">
    <property type="nucleotide sequence ID" value="NZ_CP141769.1"/>
</dbReference>
<evidence type="ECO:0000313" key="3">
    <source>
        <dbReference type="Proteomes" id="UP001334732"/>
    </source>
</evidence>
<gene>
    <name evidence="2" type="ORF">VA613_00030</name>
</gene>
<dbReference type="EMBL" id="CP141769">
    <property type="protein sequence ID" value="WRS39287.1"/>
    <property type="molecule type" value="Genomic_DNA"/>
</dbReference>
<proteinExistence type="predicted"/>
<keyword evidence="3" id="KW-1185">Reference proteome</keyword>
<accession>A0ABZ1CIQ6</accession>
<sequence>MQTLAAYRLETKALSDDELQMWWSDISGVINKWLKKKGVADTSSELGAFASETSGAKGTFTTNSVSSTSGELTEIVLTEPTKDGHTFTTSLAITNSEKVISVYLTLSASITGNTVAPTTLYPRCPTLIREMLTLRSDWMFGGSEVPDARPISVTGEEAASVLAGYLMNERRTLPVTVVSDIDGEPIWNDLPEKLAIDLAGLSSVVRIDGEASWALTDLIGKSNSCYLGAVRIYWPLRKVVEDTSELRSKVWTAERLLSSDTDGKGLSRFTTSLRRDVMNIAALVVDAPPSVRKIKTEVSRARLSELQAKADANSEELELARLFIEENETLKDELEKAKIEISKQAARAEAAEYALDVLKSDDSDKSIDDQVQAQADKRPKTGEIRYYKKTHSKPTYDVLVKISDCGHNSWQAANKADKAKKGIEKLEGSSDWKSVSHCGSCQGGGVWKVVW</sequence>
<reference evidence="2 3" key="1">
    <citation type="submission" date="2023-12" db="EMBL/GenBank/DDBJ databases">
        <title>Thiobacillus sedimentum sp. nov., a chemolithoautotrophic sulfur-oxidizing bacterium isolated from freshwater sediment.</title>
        <authorList>
            <person name="Luo J."/>
            <person name="Dai C."/>
        </authorList>
    </citation>
    <scope>NUCLEOTIDE SEQUENCE [LARGE SCALE GENOMIC DNA]</scope>
    <source>
        <strain evidence="2 3">SCUT-2</strain>
    </source>
</reference>